<dbReference type="EMBL" id="DS113339">
    <property type="protein sequence ID" value="EAY10367.1"/>
    <property type="molecule type" value="Genomic_DNA"/>
</dbReference>
<evidence type="ECO:0000256" key="1">
    <source>
        <dbReference type="ARBA" id="ARBA00004245"/>
    </source>
</evidence>
<keyword evidence="3" id="KW-0206">Cytoskeleton</keyword>
<dbReference type="OrthoDB" id="205662at2759"/>
<dbReference type="GO" id="GO:0005813">
    <property type="term" value="C:centrosome"/>
    <property type="evidence" value="ECO:0000318"/>
    <property type="project" value="GO_Central"/>
</dbReference>
<dbReference type="InterPro" id="IPR011989">
    <property type="entry name" value="ARM-like"/>
</dbReference>
<dbReference type="STRING" id="5722.A2EAE0"/>
<evidence type="ECO:0000313" key="8">
    <source>
        <dbReference type="Proteomes" id="UP000001542"/>
    </source>
</evidence>
<keyword evidence="2" id="KW-0963">Cytoplasm</keyword>
<dbReference type="GO" id="GO:0061863">
    <property type="term" value="F:microtubule plus end polymerase"/>
    <property type="evidence" value="ECO:0000318"/>
    <property type="project" value="GO_Central"/>
</dbReference>
<reference evidence="7" key="2">
    <citation type="journal article" date="2007" name="Science">
        <title>Draft genome sequence of the sexually transmitted pathogen Trichomonas vaginalis.</title>
        <authorList>
            <person name="Carlton J.M."/>
            <person name="Hirt R.P."/>
            <person name="Silva J.C."/>
            <person name="Delcher A.L."/>
            <person name="Schatz M."/>
            <person name="Zhao Q."/>
            <person name="Wortman J.R."/>
            <person name="Bidwell S.L."/>
            <person name="Alsmark U.C.M."/>
            <person name="Besteiro S."/>
            <person name="Sicheritz-Ponten T."/>
            <person name="Noel C.J."/>
            <person name="Dacks J.B."/>
            <person name="Foster P.G."/>
            <person name="Simillion C."/>
            <person name="Van de Peer Y."/>
            <person name="Miranda-Saavedra D."/>
            <person name="Barton G.J."/>
            <person name="Westrop G.D."/>
            <person name="Mueller S."/>
            <person name="Dessi D."/>
            <person name="Fiori P.L."/>
            <person name="Ren Q."/>
            <person name="Paulsen I."/>
            <person name="Zhang H."/>
            <person name="Bastida-Corcuera F.D."/>
            <person name="Simoes-Barbosa A."/>
            <person name="Brown M.T."/>
            <person name="Hayes R.D."/>
            <person name="Mukherjee M."/>
            <person name="Okumura C.Y."/>
            <person name="Schneider R."/>
            <person name="Smith A.J."/>
            <person name="Vanacova S."/>
            <person name="Villalvazo M."/>
            <person name="Haas B.J."/>
            <person name="Pertea M."/>
            <person name="Feldblyum T.V."/>
            <person name="Utterback T.R."/>
            <person name="Shu C.L."/>
            <person name="Osoegawa K."/>
            <person name="de Jong P.J."/>
            <person name="Hrdy I."/>
            <person name="Horvathova L."/>
            <person name="Zubacova Z."/>
            <person name="Dolezal P."/>
            <person name="Malik S.B."/>
            <person name="Logsdon J.M. Jr."/>
            <person name="Henze K."/>
            <person name="Gupta A."/>
            <person name="Wang C.C."/>
            <person name="Dunne R.L."/>
            <person name="Upcroft J.A."/>
            <person name="Upcroft P."/>
            <person name="White O."/>
            <person name="Salzberg S.L."/>
            <person name="Tang P."/>
            <person name="Chiu C.-H."/>
            <person name="Lee Y.-S."/>
            <person name="Embley T.M."/>
            <person name="Coombs G.H."/>
            <person name="Mottram J.C."/>
            <person name="Tachezy J."/>
            <person name="Fraser-Liggett C.M."/>
            <person name="Johnson P.J."/>
        </authorList>
    </citation>
    <scope>NUCLEOTIDE SEQUENCE [LARGE SCALE GENOMIC DNA]</scope>
    <source>
        <strain evidence="7">G3</strain>
    </source>
</reference>
<feature type="compositionally biased region" description="Basic and acidic residues" evidence="5">
    <location>
        <begin position="1"/>
        <end position="11"/>
    </location>
</feature>
<feature type="region of interest" description="Disordered" evidence="5">
    <location>
        <begin position="1233"/>
        <end position="1409"/>
    </location>
</feature>
<dbReference type="InterPro" id="IPR048491">
    <property type="entry name" value="XMAP215_CLASP_TOG"/>
</dbReference>
<evidence type="ECO:0000256" key="2">
    <source>
        <dbReference type="ARBA" id="ARBA00022490"/>
    </source>
</evidence>
<dbReference type="SMR" id="A2EAE0"/>
<feature type="compositionally biased region" description="Low complexity" evidence="5">
    <location>
        <begin position="1344"/>
        <end position="1359"/>
    </location>
</feature>
<dbReference type="Proteomes" id="UP000001542">
    <property type="component" value="Unassembled WGS sequence"/>
</dbReference>
<dbReference type="GO" id="GO:0008017">
    <property type="term" value="F:microtubule binding"/>
    <property type="evidence" value="ECO:0000318"/>
    <property type="project" value="GO_Central"/>
</dbReference>
<evidence type="ECO:0000259" key="6">
    <source>
        <dbReference type="SMART" id="SM01349"/>
    </source>
</evidence>
<feature type="domain" description="TOG" evidence="6">
    <location>
        <begin position="320"/>
        <end position="550"/>
    </location>
</feature>
<organism evidence="7 8">
    <name type="scientific">Trichomonas vaginalis (strain ATCC PRA-98 / G3)</name>
    <dbReference type="NCBI Taxonomy" id="412133"/>
    <lineage>
        <taxon>Eukaryota</taxon>
        <taxon>Metamonada</taxon>
        <taxon>Parabasalia</taxon>
        <taxon>Trichomonadida</taxon>
        <taxon>Trichomonadidae</taxon>
        <taxon>Trichomonas</taxon>
    </lineage>
</organism>
<evidence type="ECO:0000256" key="5">
    <source>
        <dbReference type="SAM" id="MobiDB-lite"/>
    </source>
</evidence>
<dbReference type="eggNOG" id="KOG1820">
    <property type="taxonomic scope" value="Eukaryota"/>
</dbReference>
<dbReference type="GO" id="GO:0051010">
    <property type="term" value="F:microtubule plus-end binding"/>
    <property type="evidence" value="ECO:0007669"/>
    <property type="project" value="InterPro"/>
</dbReference>
<feature type="compositionally biased region" description="Polar residues" evidence="5">
    <location>
        <begin position="1235"/>
        <end position="1250"/>
    </location>
</feature>
<proteinExistence type="predicted"/>
<reference evidence="7" key="1">
    <citation type="submission" date="2006-10" db="EMBL/GenBank/DDBJ databases">
        <authorList>
            <person name="Amadeo P."/>
            <person name="Zhao Q."/>
            <person name="Wortman J."/>
            <person name="Fraser-Liggett C."/>
            <person name="Carlton J."/>
        </authorList>
    </citation>
    <scope>NUCLEOTIDE SEQUENCE</scope>
    <source>
        <strain evidence="7">G3</strain>
    </source>
</reference>
<protein>
    <recommendedName>
        <fullName evidence="6">TOG domain-containing protein</fullName>
    </recommendedName>
</protein>
<dbReference type="GO" id="GO:0007052">
    <property type="term" value="P:mitotic spindle organization"/>
    <property type="evidence" value="ECO:0000318"/>
    <property type="project" value="GO_Central"/>
</dbReference>
<dbReference type="VEuPathDB" id="TrichDB:TVAGG3_0924300"/>
<dbReference type="GO" id="GO:0030951">
    <property type="term" value="P:establishment or maintenance of microtubule cytoskeleton polarity"/>
    <property type="evidence" value="ECO:0000318"/>
    <property type="project" value="GO_Central"/>
</dbReference>
<evidence type="ECO:0000256" key="4">
    <source>
        <dbReference type="SAM" id="Coils"/>
    </source>
</evidence>
<dbReference type="InterPro" id="IPR045110">
    <property type="entry name" value="XMAP215"/>
</dbReference>
<dbReference type="Pfam" id="PF21041">
    <property type="entry name" value="XMAP215_CLASP_TOG"/>
    <property type="match status" value="1"/>
</dbReference>
<comment type="subcellular location">
    <subcellularLocation>
        <location evidence="1">Cytoplasm</location>
        <location evidence="1">Cytoskeleton</location>
    </subcellularLocation>
</comment>
<evidence type="ECO:0000313" key="7">
    <source>
        <dbReference type="EMBL" id="EAY10367.1"/>
    </source>
</evidence>
<feature type="coiled-coil region" evidence="4">
    <location>
        <begin position="299"/>
        <end position="329"/>
    </location>
</feature>
<feature type="region of interest" description="Disordered" evidence="5">
    <location>
        <begin position="1076"/>
        <end position="1135"/>
    </location>
</feature>
<sequence length="1425" mass="158302">MTDEVPEKDYDLSNLPPEAFADPNPGAQVVEEDNNPIIYSLPLNKRKFTKDTEPDECGEPSISKDAATKSLSLLIGNDFNLLKNRAFKNKIKGLNALQNILGKECDLDSNADAIYRGLEAIIGWKERIAAVNSLLIDVFRTVLVKSNNIKKATVAIIIPFLIDKLSDRALKDPSSELLEMIAQAICPSFVLLHAGKAIAALKNGKVQASALEVLVNIVKKFGIGSISIEHFLPVLISLLQNTNTAVKTPAIVISTYIYKQLGETFQKQLESLPESVQSTLSNEFKNAENLPAPTEKFYRTSDNKALEELAKLNEQLNKEKAAEDAAKAKISNVITPEVLAAAEAAQKFKDFDEFFKTIDGAIAEMPYVMTSDLGPVMALFKNYMTKSDRIILNTFTTLAKIAQKADGDFDKYARLFAPFIVQKWTDFNEHSRDIVTATVNAFLPKSGTTPFVDALSKTVSDPKFQSSSRLTSLAWMESAFQQFTPGDIEKLKIIVQSFMNDKVANVRKEAQKLLDMMGVPQKPKEDAIPQKSIKEIPQSPITRNVRKSKRISVEKKDPNESSVMIQKEKEVEKPQVVDVPRFSQATQSKKQKRLAILIRVGSALIANKQNIIPFSDKCKLDASNHLPQTFTTKLFSNQMNEQLKALEEMNQFFQGNESSFYNTSDIFLRWLIIKLFDKNIKVVLDGFQFMSKLYCDNNPMTSQEMDMIIPIIFWCMDNKSQQIVDAALDLLVIIRLHSDINEYSLSLRSCIPGATNQVLIHIFSELQLCVGENSSNREVFYELMGYTNNSEVGVSAACGGVLALIAKNMSTEQKLNLFSSFTKEQIEFLTPFIPINMSEEVLFNSFADSSQSEKAHILRVLVQQLSTNPDSIDAQAQSIAEQLSKELMQTEANYSIIKPALYVLHEITNRFEITQETLQEELGSICFVATYFNRSLKAIDGIAQMINSLIYKLFEKLPAQLSFIALMRSMESVEEVTDTSFFAKAFVVLISSVVDRDAKELDEARKYLSQQLNHLQNSNAKQLRKGDVRVQLIQAAIQAITQKAAPEVTMVSKKSSRLSTTSTTASAIASHVAALKQKNEETTESKRVPIKSAFQKNEETKQGVTPRSNKKERNNSLFDDSISTSNIVNSPNSRSKSILNNSVEASEILSPTKSLNESMNKTQNESFNTTQNDSILSTRRVLNDSASKRMPRKSLNNNENKITISALPKEDQSPVQITRSPYKVLSPAIEAPISSRVSSPRDTNFTPTKKSSIDDSLLNTPSPMKKASEMPASPKISPMKSLQKNKNPPKEENVTSTILTPTKNGGMSPTRLEIISQTRGSPVAQALSTALSTSTKEKTKKTKGSSSSVSTNNSTTSSTRVTEKAKKSSLTTSTNSSTTTKAKARTSKNSTNDTTTTTKTAKQLAEENRANMKARIAYLREKWNK</sequence>
<dbReference type="KEGG" id="tva:4768301"/>
<feature type="domain" description="TOG" evidence="6">
    <location>
        <begin position="61"/>
        <end position="293"/>
    </location>
</feature>
<feature type="compositionally biased region" description="Polar residues" evidence="5">
    <location>
        <begin position="1294"/>
        <end position="1307"/>
    </location>
</feature>
<dbReference type="GO" id="GO:0000776">
    <property type="term" value="C:kinetochore"/>
    <property type="evidence" value="ECO:0000318"/>
    <property type="project" value="GO_Central"/>
</dbReference>
<name>A2EAE0_TRIV3</name>
<feature type="compositionally biased region" description="Polar residues" evidence="5">
    <location>
        <begin position="1115"/>
        <end position="1135"/>
    </location>
</feature>
<dbReference type="InParanoid" id="A2EAE0"/>
<feature type="compositionally biased region" description="Low complexity" evidence="5">
    <location>
        <begin position="1368"/>
        <end position="1400"/>
    </location>
</feature>
<gene>
    <name evidence="7" type="ORF">TVAG_109510</name>
</gene>
<dbReference type="GO" id="GO:0046785">
    <property type="term" value="P:microtubule polymerization"/>
    <property type="evidence" value="ECO:0000318"/>
    <property type="project" value="GO_Central"/>
</dbReference>
<dbReference type="InterPro" id="IPR034085">
    <property type="entry name" value="TOG"/>
</dbReference>
<dbReference type="InterPro" id="IPR016024">
    <property type="entry name" value="ARM-type_fold"/>
</dbReference>
<dbReference type="SMART" id="SM01349">
    <property type="entry name" value="TOG"/>
    <property type="match status" value="3"/>
</dbReference>
<dbReference type="VEuPathDB" id="TrichDB:TVAG_109510"/>
<accession>A2EAE0</accession>
<dbReference type="SUPFAM" id="SSF48371">
    <property type="entry name" value="ARM repeat"/>
    <property type="match status" value="1"/>
</dbReference>
<feature type="domain" description="TOG" evidence="6">
    <location>
        <begin position="610"/>
        <end position="831"/>
    </location>
</feature>
<dbReference type="RefSeq" id="XP_001322590.1">
    <property type="nucleotide sequence ID" value="XM_001322555.1"/>
</dbReference>
<keyword evidence="4" id="KW-0175">Coiled coil</keyword>
<dbReference type="GO" id="GO:0000922">
    <property type="term" value="C:spindle pole"/>
    <property type="evidence" value="ECO:0000318"/>
    <property type="project" value="GO_Central"/>
</dbReference>
<feature type="region of interest" description="Disordered" evidence="5">
    <location>
        <begin position="1"/>
        <end position="31"/>
    </location>
</feature>
<dbReference type="GO" id="GO:0051298">
    <property type="term" value="P:centrosome duplication"/>
    <property type="evidence" value="ECO:0000318"/>
    <property type="project" value="GO_Central"/>
</dbReference>
<evidence type="ECO:0000256" key="3">
    <source>
        <dbReference type="ARBA" id="ARBA00023212"/>
    </source>
</evidence>
<keyword evidence="8" id="KW-1185">Reference proteome</keyword>
<dbReference type="PANTHER" id="PTHR12609">
    <property type="entry name" value="MICROTUBULE ASSOCIATED PROTEIN XMAP215"/>
    <property type="match status" value="1"/>
</dbReference>
<dbReference type="Gene3D" id="1.25.10.10">
    <property type="entry name" value="Leucine-rich Repeat Variant"/>
    <property type="match status" value="3"/>
</dbReference>
<feature type="compositionally biased region" description="Basic and acidic residues" evidence="5">
    <location>
        <begin position="1077"/>
        <end position="1087"/>
    </location>
</feature>